<evidence type="ECO:0000313" key="2">
    <source>
        <dbReference type="Proteomes" id="UP000031364"/>
    </source>
</evidence>
<evidence type="ECO:0008006" key="3">
    <source>
        <dbReference type="Google" id="ProtNLM"/>
    </source>
</evidence>
<comment type="caution">
    <text evidence="1">The sequence shown here is derived from an EMBL/GenBank/DDBJ whole genome shotgun (WGS) entry which is preliminary data.</text>
</comment>
<dbReference type="EMBL" id="JNFP01000047">
    <property type="protein sequence ID" value="KIA61312.1"/>
    <property type="molecule type" value="Genomic_DNA"/>
</dbReference>
<accession>A0ABR4Z7J5</accession>
<sequence>MLNPQGVSYLIDDVESGHRREHLRIIAADLHCDTVMLIGRDATQLIDAAGAALELGLDVYLRPDPTDRPQRQMLRHLGVVAAAAEALRREHPGRVTLLVGSEFSHTVPGIVPGPRSFLRLQLVIRFHRVLRRRIDRRLHQLLARAVAVARAGFGGPITYSAAGWESVDWTPFDLVGAALYRSARNQDTYRDRIRALVRDHEKPVIITEFGCGAFADADRRGAGSFQIVDWFAAPPRIRGDHPRDESVQARYLTELIDLFDTEGVHGCFVFTFAMPGFSHADDPAYDLDKAGFGLVTVGTDGSIERKQAFDAVAERYSPR</sequence>
<reference evidence="1 2" key="1">
    <citation type="journal article" date="2014" name="Int. J. Syst. Evol. Microbiol.">
        <title>Nocardia vulneris sp. nov., isolated from wounds of human patients in North America.</title>
        <authorList>
            <person name="Lasker B.A."/>
            <person name="Bell M."/>
            <person name="Klenk H.P."/>
            <person name="Sproer C."/>
            <person name="Schumann C."/>
            <person name="Schumann P."/>
            <person name="Brown J.M."/>
        </authorList>
    </citation>
    <scope>NUCLEOTIDE SEQUENCE [LARGE SCALE GENOMIC DNA]</scope>
    <source>
        <strain evidence="1 2">W9851</strain>
    </source>
</reference>
<protein>
    <recommendedName>
        <fullName evidence="3">Abortive infection protein</fullName>
    </recommendedName>
</protein>
<dbReference type="SUPFAM" id="SSF51445">
    <property type="entry name" value="(Trans)glycosidases"/>
    <property type="match status" value="1"/>
</dbReference>
<dbReference type="RefSeq" id="WP_043677816.1">
    <property type="nucleotide sequence ID" value="NZ_BDCI01000047.1"/>
</dbReference>
<dbReference type="Gene3D" id="3.20.20.80">
    <property type="entry name" value="Glycosidases"/>
    <property type="match status" value="1"/>
</dbReference>
<dbReference type="InterPro" id="IPR017853">
    <property type="entry name" value="GH"/>
</dbReference>
<name>A0ABR4Z7J5_9NOCA</name>
<evidence type="ECO:0000313" key="1">
    <source>
        <dbReference type="EMBL" id="KIA61312.1"/>
    </source>
</evidence>
<dbReference type="Proteomes" id="UP000031364">
    <property type="component" value="Unassembled WGS sequence"/>
</dbReference>
<keyword evidence="2" id="KW-1185">Reference proteome</keyword>
<organism evidence="1 2">
    <name type="scientific">Nocardia vulneris</name>
    <dbReference type="NCBI Taxonomy" id="1141657"/>
    <lineage>
        <taxon>Bacteria</taxon>
        <taxon>Bacillati</taxon>
        <taxon>Actinomycetota</taxon>
        <taxon>Actinomycetes</taxon>
        <taxon>Mycobacteriales</taxon>
        <taxon>Nocardiaceae</taxon>
        <taxon>Nocardia</taxon>
    </lineage>
</organism>
<gene>
    <name evidence="1" type="ORF">FG87_31580</name>
</gene>
<proteinExistence type="predicted"/>